<keyword evidence="1" id="KW-1185">Reference proteome</keyword>
<evidence type="ECO:0000313" key="1">
    <source>
        <dbReference type="Proteomes" id="UP000887565"/>
    </source>
</evidence>
<accession>A0A915HSZ4</accession>
<sequence length="108" mass="12398">MSKKERVDEKKTKDSCLSVIDACSVIAFSSRLFNNILTFLPRSYLSIHCRLIQSIIHAHLPRGIENFRHTVKTLTQSNQNYDLSFSTRLRKMNDPDPVRSAVHNADPI</sequence>
<proteinExistence type="predicted"/>
<dbReference type="Proteomes" id="UP000887565">
    <property type="component" value="Unplaced"/>
</dbReference>
<reference evidence="2" key="1">
    <citation type="submission" date="2022-11" db="UniProtKB">
        <authorList>
            <consortium name="WormBaseParasite"/>
        </authorList>
    </citation>
    <scope>IDENTIFICATION</scope>
</reference>
<name>A0A915HSZ4_ROMCU</name>
<evidence type="ECO:0000313" key="2">
    <source>
        <dbReference type="WBParaSite" id="nRc.2.0.1.t04879-RA"/>
    </source>
</evidence>
<dbReference type="WBParaSite" id="nRc.2.0.1.t04879-RA">
    <property type="protein sequence ID" value="nRc.2.0.1.t04879-RA"/>
    <property type="gene ID" value="nRc.2.0.1.g04879"/>
</dbReference>
<protein>
    <submittedName>
        <fullName evidence="2">Uncharacterized protein</fullName>
    </submittedName>
</protein>
<dbReference type="AlphaFoldDB" id="A0A915HSZ4"/>
<organism evidence="1 2">
    <name type="scientific">Romanomermis culicivorax</name>
    <name type="common">Nematode worm</name>
    <dbReference type="NCBI Taxonomy" id="13658"/>
    <lineage>
        <taxon>Eukaryota</taxon>
        <taxon>Metazoa</taxon>
        <taxon>Ecdysozoa</taxon>
        <taxon>Nematoda</taxon>
        <taxon>Enoplea</taxon>
        <taxon>Dorylaimia</taxon>
        <taxon>Mermithida</taxon>
        <taxon>Mermithoidea</taxon>
        <taxon>Mermithidae</taxon>
        <taxon>Romanomermis</taxon>
    </lineage>
</organism>